<comment type="similarity">
    <text evidence="1 4 5">Belongs to the GrpE family.</text>
</comment>
<evidence type="ECO:0000256" key="6">
    <source>
        <dbReference type="SAM" id="MobiDB-lite"/>
    </source>
</evidence>
<comment type="function">
    <text evidence="4">Participates actively in the response to hyperosmotic and heat shock by preventing the aggregation of stress-denatured proteins, in association with DnaK and GrpE. It is the nucleotide exchange factor for DnaK and may function as a thermosensor. Unfolded proteins bind initially to DnaJ; upon interaction with the DnaJ-bound protein, DnaK hydrolyzes its bound ATP, resulting in the formation of a stable complex. GrpE releases ADP from DnaK; ATP binding to DnaK triggers the release of the substrate protein, thus completing the reaction cycle. Several rounds of ATP-dependent interactions between DnaJ, DnaK and GrpE are required for fully efficient folding.</text>
</comment>
<dbReference type="GO" id="GO:0051087">
    <property type="term" value="F:protein-folding chaperone binding"/>
    <property type="evidence" value="ECO:0007669"/>
    <property type="project" value="InterPro"/>
</dbReference>
<accession>A0A419R5D7</accession>
<sequence length="178" mass="18684">MSDNAKNGENEDGSPSAVGKSVESEVLPEPEEGDALQDRLLRALAEAENARKRAEKAGTEGRQAGMAQLLSELAPALDNLDLALEALAGSHEIEPSLIKGLEATRRAINDALLKAGVKILRPSIGEDPDPHVHEIIGTVPTPGSNTGQIVSVAQSGYMIGPRLVRAARVIVSREVDAS</sequence>
<dbReference type="AlphaFoldDB" id="A0A419R5D7"/>
<keyword evidence="8" id="KW-1185">Reference proteome</keyword>
<name>A0A419R5D7_9SPHN</name>
<dbReference type="SUPFAM" id="SSF51064">
    <property type="entry name" value="Head domain of nucleotide exchange factor GrpE"/>
    <property type="match status" value="1"/>
</dbReference>
<protein>
    <recommendedName>
        <fullName evidence="4">Protein GrpE</fullName>
    </recommendedName>
    <alternativeName>
        <fullName evidence="4">HSP-70 cofactor</fullName>
    </alternativeName>
</protein>
<dbReference type="CDD" id="cd00446">
    <property type="entry name" value="GrpE"/>
    <property type="match status" value="1"/>
</dbReference>
<keyword evidence="3 4" id="KW-0143">Chaperone</keyword>
<keyword evidence="2 4" id="KW-0346">Stress response</keyword>
<proteinExistence type="inferred from homology"/>
<dbReference type="Gene3D" id="2.30.22.10">
    <property type="entry name" value="Head domain of nucleotide exchange factor GrpE"/>
    <property type="match status" value="1"/>
</dbReference>
<dbReference type="OrthoDB" id="9789811at2"/>
<evidence type="ECO:0000313" key="8">
    <source>
        <dbReference type="Proteomes" id="UP000284322"/>
    </source>
</evidence>
<dbReference type="GO" id="GO:0005737">
    <property type="term" value="C:cytoplasm"/>
    <property type="evidence" value="ECO:0007669"/>
    <property type="project" value="UniProtKB-SubCell"/>
</dbReference>
<comment type="subcellular location">
    <subcellularLocation>
        <location evidence="4">Cytoplasm</location>
    </subcellularLocation>
</comment>
<dbReference type="Gene3D" id="3.90.20.20">
    <property type="match status" value="1"/>
</dbReference>
<dbReference type="InterPro" id="IPR000740">
    <property type="entry name" value="GrpE"/>
</dbReference>
<dbReference type="Pfam" id="PF01025">
    <property type="entry name" value="GrpE"/>
    <property type="match status" value="1"/>
</dbReference>
<dbReference type="InterPro" id="IPR013805">
    <property type="entry name" value="GrpE_CC"/>
</dbReference>
<evidence type="ECO:0000256" key="2">
    <source>
        <dbReference type="ARBA" id="ARBA00023016"/>
    </source>
</evidence>
<feature type="compositionally biased region" description="Acidic residues" evidence="6">
    <location>
        <begin position="26"/>
        <end position="35"/>
    </location>
</feature>
<dbReference type="GO" id="GO:0042803">
    <property type="term" value="F:protein homodimerization activity"/>
    <property type="evidence" value="ECO:0007669"/>
    <property type="project" value="InterPro"/>
</dbReference>
<evidence type="ECO:0000256" key="5">
    <source>
        <dbReference type="RuleBase" id="RU004478"/>
    </source>
</evidence>
<dbReference type="EMBL" id="RAHJ01000007">
    <property type="protein sequence ID" value="RJX70543.1"/>
    <property type="molecule type" value="Genomic_DNA"/>
</dbReference>
<dbReference type="InterPro" id="IPR009012">
    <property type="entry name" value="GrpE_head"/>
</dbReference>
<evidence type="ECO:0000256" key="1">
    <source>
        <dbReference type="ARBA" id="ARBA00009054"/>
    </source>
</evidence>
<keyword evidence="4" id="KW-0963">Cytoplasm</keyword>
<evidence type="ECO:0000256" key="4">
    <source>
        <dbReference type="HAMAP-Rule" id="MF_01151"/>
    </source>
</evidence>
<comment type="caution">
    <text evidence="7">The sequence shown here is derived from an EMBL/GenBank/DDBJ whole genome shotgun (WGS) entry which is preliminary data.</text>
</comment>
<dbReference type="GO" id="GO:0051082">
    <property type="term" value="F:unfolded protein binding"/>
    <property type="evidence" value="ECO:0007669"/>
    <property type="project" value="TreeGrafter"/>
</dbReference>
<gene>
    <name evidence="4" type="primary">grpE</name>
    <name evidence="7" type="ORF">D6858_02105</name>
</gene>
<dbReference type="PANTHER" id="PTHR21237">
    <property type="entry name" value="GRPE PROTEIN"/>
    <property type="match status" value="1"/>
</dbReference>
<feature type="region of interest" description="Disordered" evidence="6">
    <location>
        <begin position="1"/>
        <end position="39"/>
    </location>
</feature>
<dbReference type="SUPFAM" id="SSF58014">
    <property type="entry name" value="Coiled-coil domain of nucleotide exchange factor GrpE"/>
    <property type="match status" value="1"/>
</dbReference>
<evidence type="ECO:0000313" key="7">
    <source>
        <dbReference type="EMBL" id="RJX70543.1"/>
    </source>
</evidence>
<dbReference type="Proteomes" id="UP000284322">
    <property type="component" value="Unassembled WGS sequence"/>
</dbReference>
<dbReference type="HAMAP" id="MF_01151">
    <property type="entry name" value="GrpE"/>
    <property type="match status" value="1"/>
</dbReference>
<dbReference type="GO" id="GO:0000774">
    <property type="term" value="F:adenyl-nucleotide exchange factor activity"/>
    <property type="evidence" value="ECO:0007669"/>
    <property type="project" value="InterPro"/>
</dbReference>
<organism evidence="7 8">
    <name type="scientific">Tsuneonella suprasediminis</name>
    <dbReference type="NCBI Taxonomy" id="2306996"/>
    <lineage>
        <taxon>Bacteria</taxon>
        <taxon>Pseudomonadati</taxon>
        <taxon>Pseudomonadota</taxon>
        <taxon>Alphaproteobacteria</taxon>
        <taxon>Sphingomonadales</taxon>
        <taxon>Erythrobacteraceae</taxon>
        <taxon>Tsuneonella</taxon>
    </lineage>
</organism>
<dbReference type="RefSeq" id="WP_120106763.1">
    <property type="nucleotide sequence ID" value="NZ_RAHJ01000007.1"/>
</dbReference>
<dbReference type="GO" id="GO:0006457">
    <property type="term" value="P:protein folding"/>
    <property type="evidence" value="ECO:0007669"/>
    <property type="project" value="InterPro"/>
</dbReference>
<dbReference type="PANTHER" id="PTHR21237:SF23">
    <property type="entry name" value="GRPE PROTEIN HOMOLOG, MITOCHONDRIAL"/>
    <property type="match status" value="1"/>
</dbReference>
<evidence type="ECO:0000256" key="3">
    <source>
        <dbReference type="ARBA" id="ARBA00023186"/>
    </source>
</evidence>
<dbReference type="PRINTS" id="PR00773">
    <property type="entry name" value="GRPEPROTEIN"/>
</dbReference>
<reference evidence="7 8" key="1">
    <citation type="submission" date="2018-09" db="EMBL/GenBank/DDBJ databases">
        <title>Altererythrobacter sp.Ery1 and Ery12, the genome sequencing of novel strains in genus Alterythrobacter.</title>
        <authorList>
            <person name="Cheng H."/>
            <person name="Wu Y.-H."/>
            <person name="Fang C."/>
            <person name="Xu X.-W."/>
        </authorList>
    </citation>
    <scope>NUCLEOTIDE SEQUENCE [LARGE SCALE GENOMIC DNA]</scope>
    <source>
        <strain evidence="7 8">Ery12</strain>
    </source>
</reference>
<comment type="subunit">
    <text evidence="4">Homodimer.</text>
</comment>